<organism evidence="1 2">
    <name type="scientific">Actinorhabdospora filicis</name>
    <dbReference type="NCBI Taxonomy" id="1785913"/>
    <lineage>
        <taxon>Bacteria</taxon>
        <taxon>Bacillati</taxon>
        <taxon>Actinomycetota</taxon>
        <taxon>Actinomycetes</taxon>
        <taxon>Micromonosporales</taxon>
        <taxon>Micromonosporaceae</taxon>
        <taxon>Actinorhabdospora</taxon>
    </lineage>
</organism>
<dbReference type="RefSeq" id="WP_285664405.1">
    <property type="nucleotide sequence ID" value="NZ_BSTX01000002.1"/>
</dbReference>
<dbReference type="Pfam" id="PF21820">
    <property type="entry name" value="DUF6886"/>
    <property type="match status" value="1"/>
</dbReference>
<comment type="caution">
    <text evidence="1">The sequence shown here is derived from an EMBL/GenBank/DDBJ whole genome shotgun (WGS) entry which is preliminary data.</text>
</comment>
<dbReference type="InterPro" id="IPR049253">
    <property type="entry name" value="DUF6886"/>
</dbReference>
<sequence length="175" mass="19133">MRPEPGQVLHFSEDPTITRFEPVPHPVSAEGVVWAVDAHHAPDYWFPRDCPRVIARAEPGSAPADTDRFLGPGVTRAHAVEYAWLEAIRTVRLYAYRLPAETFDYVHADRHAMVSAAPVTPLGPAEPVGDLFAVHEAAGVPLLVLPRLEAHWAALRASTLGWGGIRLRNALGAPF</sequence>
<evidence type="ECO:0000313" key="1">
    <source>
        <dbReference type="EMBL" id="GLZ79284.1"/>
    </source>
</evidence>
<proteinExistence type="predicted"/>
<name>A0A9W6SNU3_9ACTN</name>
<dbReference type="Proteomes" id="UP001165079">
    <property type="component" value="Unassembled WGS sequence"/>
</dbReference>
<reference evidence="1" key="1">
    <citation type="submission" date="2023-03" db="EMBL/GenBank/DDBJ databases">
        <title>Actinorhabdospora filicis NBRC 111898.</title>
        <authorList>
            <person name="Ichikawa N."/>
            <person name="Sato H."/>
            <person name="Tonouchi N."/>
        </authorList>
    </citation>
    <scope>NUCLEOTIDE SEQUENCE</scope>
    <source>
        <strain evidence="1">NBRC 111898</strain>
    </source>
</reference>
<protein>
    <submittedName>
        <fullName evidence="1">Uncharacterized protein</fullName>
    </submittedName>
</protein>
<evidence type="ECO:0000313" key="2">
    <source>
        <dbReference type="Proteomes" id="UP001165079"/>
    </source>
</evidence>
<accession>A0A9W6SNU3</accession>
<dbReference type="AlphaFoldDB" id="A0A9W6SNU3"/>
<gene>
    <name evidence="1" type="ORF">Afil01_40910</name>
</gene>
<keyword evidence="2" id="KW-1185">Reference proteome</keyword>
<dbReference type="EMBL" id="BSTX01000002">
    <property type="protein sequence ID" value="GLZ79284.1"/>
    <property type="molecule type" value="Genomic_DNA"/>
</dbReference>